<reference evidence="6" key="1">
    <citation type="submission" date="2022-06" db="EMBL/GenBank/DDBJ databases">
        <title>Draft genome sequences of Pragia fontium str. JCM24417.</title>
        <authorList>
            <person name="Wakabayashi Y."/>
            <person name="Kojima K."/>
        </authorList>
    </citation>
    <scope>NUCLEOTIDE SEQUENCE</scope>
    <source>
        <strain evidence="6">JCM 24417</strain>
    </source>
</reference>
<dbReference type="InterPro" id="IPR050330">
    <property type="entry name" value="Bact_OuterMem_StrucFunc"/>
</dbReference>
<dbReference type="Proteomes" id="UP001059610">
    <property type="component" value="Unassembled WGS sequence"/>
</dbReference>
<dbReference type="PRINTS" id="PR01021">
    <property type="entry name" value="OMPADOMAIN"/>
</dbReference>
<keyword evidence="7" id="KW-1185">Reference proteome</keyword>
<dbReference type="Gene3D" id="3.30.1330.60">
    <property type="entry name" value="OmpA-like domain"/>
    <property type="match status" value="1"/>
</dbReference>
<evidence type="ECO:0000259" key="5">
    <source>
        <dbReference type="PROSITE" id="PS51123"/>
    </source>
</evidence>
<evidence type="ECO:0000256" key="1">
    <source>
        <dbReference type="ARBA" id="ARBA00004442"/>
    </source>
</evidence>
<feature type="domain" description="OmpA-like" evidence="5">
    <location>
        <begin position="438"/>
        <end position="556"/>
    </location>
</feature>
<evidence type="ECO:0000313" key="6">
    <source>
        <dbReference type="EMBL" id="GKX61864.1"/>
    </source>
</evidence>
<dbReference type="InterPro" id="IPR006665">
    <property type="entry name" value="OmpA-like"/>
</dbReference>
<dbReference type="PROSITE" id="PS51123">
    <property type="entry name" value="OMPA_2"/>
    <property type="match status" value="1"/>
</dbReference>
<keyword evidence="2 3" id="KW-0472">Membrane</keyword>
<dbReference type="RefSeq" id="WP_126467472.1">
    <property type="nucleotide sequence ID" value="NZ_BRLJ01000001.1"/>
</dbReference>
<keyword evidence="4" id="KW-1133">Transmembrane helix</keyword>
<evidence type="ECO:0000313" key="7">
    <source>
        <dbReference type="Proteomes" id="UP001059610"/>
    </source>
</evidence>
<evidence type="ECO:0000256" key="4">
    <source>
        <dbReference type="SAM" id="Phobius"/>
    </source>
</evidence>
<dbReference type="InterPro" id="IPR006664">
    <property type="entry name" value="OMP_bac"/>
</dbReference>
<comment type="caution">
    <text evidence="6">The sequence shown here is derived from an EMBL/GenBank/DDBJ whole genome shotgun (WGS) entry which is preliminary data.</text>
</comment>
<organism evidence="6 7">
    <name type="scientific">Pragia fontium</name>
    <dbReference type="NCBI Taxonomy" id="82985"/>
    <lineage>
        <taxon>Bacteria</taxon>
        <taxon>Pseudomonadati</taxon>
        <taxon>Pseudomonadota</taxon>
        <taxon>Gammaproteobacteria</taxon>
        <taxon>Enterobacterales</taxon>
        <taxon>Budviciaceae</taxon>
        <taxon>Pragia</taxon>
    </lineage>
</organism>
<dbReference type="PANTHER" id="PTHR30329:SF20">
    <property type="entry name" value="EXPORTED PROTEIN"/>
    <property type="match status" value="1"/>
</dbReference>
<gene>
    <name evidence="6" type="ORF">SOASR032_04330</name>
</gene>
<evidence type="ECO:0000256" key="3">
    <source>
        <dbReference type="PROSITE-ProRule" id="PRU00473"/>
    </source>
</evidence>
<evidence type="ECO:0000256" key="2">
    <source>
        <dbReference type="ARBA" id="ARBA00023136"/>
    </source>
</evidence>
<accession>A0ABQ5LEX2</accession>
<dbReference type="CDD" id="cd07185">
    <property type="entry name" value="OmpA_C-like"/>
    <property type="match status" value="1"/>
</dbReference>
<sequence length="571" mass="63495">MGDYPWRVQLLYATCLCLALLLFFLPLPTGWVVIGCVLTLLVSGYKGWRTLRYTKQIRHVSPYLDALEQQLETLPERLRRRLPVILVTGNATAGYFAEQQNQHVVVTGKSIWIAVPDVSELSLTADALSGRWPEMAGRIGVLFTLMPEHFDSQASLTGYLQTFRQSWADASKTCGYTLPGYLAVNAKLGEQTNVPQWFWWNEQGSGIRLLDDCQTSLMSWSHQGDEKQRCQRQHLTVVLETLQQWLDKHVLQVLSDTQQPVPQWIPGAVACLNVNHSGVSDNCWRSYLRDITTLSLPVTLASAQTMSLPERLVEQMPVYCPMSGKKRAICHALIFSALFAAIAMAASAYNNSRLLQNISGDLQAYHRIPMNSYDDKLDSLNVLKVDRALLDKYYRQGEPARLGVGLYIGSRLIAPLDIAIKSYQPPPPPPPPPPPVEEAPKVVRLDSMSLFDTGKSALKTGSTKVLVDALINIKAKPGWLILVSGHTDITGDPQRNQLLSLARAESVRDWMIETSDIDKTCFAIQGYGATQPIADNTTAEGRAANRRVEISLVPEASACQSVQQQQTLQQN</sequence>
<dbReference type="SUPFAM" id="SSF103088">
    <property type="entry name" value="OmpA-like"/>
    <property type="match status" value="1"/>
</dbReference>
<protein>
    <submittedName>
        <fullName evidence="6">Membrane protein</fullName>
    </submittedName>
</protein>
<feature type="transmembrane region" description="Helical" evidence="4">
    <location>
        <begin position="31"/>
        <end position="48"/>
    </location>
</feature>
<comment type="subcellular location">
    <subcellularLocation>
        <location evidence="1">Cell outer membrane</location>
    </subcellularLocation>
</comment>
<keyword evidence="4" id="KW-0812">Transmembrane</keyword>
<dbReference type="EMBL" id="BRLJ01000001">
    <property type="protein sequence ID" value="GKX61864.1"/>
    <property type="molecule type" value="Genomic_DNA"/>
</dbReference>
<dbReference type="InterPro" id="IPR036737">
    <property type="entry name" value="OmpA-like_sf"/>
</dbReference>
<dbReference type="Pfam" id="PF00691">
    <property type="entry name" value="OmpA"/>
    <property type="match status" value="1"/>
</dbReference>
<name>A0ABQ5LEX2_9GAMM</name>
<feature type="transmembrane region" description="Helical" evidence="4">
    <location>
        <begin position="328"/>
        <end position="349"/>
    </location>
</feature>
<dbReference type="PANTHER" id="PTHR30329">
    <property type="entry name" value="STATOR ELEMENT OF FLAGELLAR MOTOR COMPLEX"/>
    <property type="match status" value="1"/>
</dbReference>
<proteinExistence type="predicted"/>